<dbReference type="Proteomes" id="UP000004728">
    <property type="component" value="Unassembled WGS sequence"/>
</dbReference>
<proteinExistence type="inferred from homology"/>
<organism evidence="9 10">
    <name type="scientific">Novosphingobium nitrogenifigens DSM 19370</name>
    <dbReference type="NCBI Taxonomy" id="983920"/>
    <lineage>
        <taxon>Bacteria</taxon>
        <taxon>Pseudomonadati</taxon>
        <taxon>Pseudomonadota</taxon>
        <taxon>Alphaproteobacteria</taxon>
        <taxon>Sphingomonadales</taxon>
        <taxon>Sphingomonadaceae</taxon>
        <taxon>Novosphingobium</taxon>
    </lineage>
</organism>
<evidence type="ECO:0000256" key="2">
    <source>
        <dbReference type="ARBA" id="ARBA00007430"/>
    </source>
</evidence>
<comment type="caution">
    <text evidence="9">The sequence shown here is derived from an EMBL/GenBank/DDBJ whole genome shotgun (WGS) entry which is preliminary data.</text>
</comment>
<protein>
    <recommendedName>
        <fullName evidence="11">Polysaccharide biosynthesis protein</fullName>
    </recommendedName>
</protein>
<dbReference type="STRING" id="983920.Y88_1150"/>
<keyword evidence="4 8" id="KW-0812">Transmembrane</keyword>
<evidence type="ECO:0000313" key="9">
    <source>
        <dbReference type="EMBL" id="EGD59088.1"/>
    </source>
</evidence>
<feature type="transmembrane region" description="Helical" evidence="8">
    <location>
        <begin position="82"/>
        <end position="105"/>
    </location>
</feature>
<dbReference type="HOGENOM" id="CLU_026911_7_1_5"/>
<keyword evidence="5 8" id="KW-1133">Transmembrane helix</keyword>
<dbReference type="InterPro" id="IPR050833">
    <property type="entry name" value="Poly_Biosynth_Transport"/>
</dbReference>
<comment type="similarity">
    <text evidence="2">Belongs to the polysaccharide synthase family.</text>
</comment>
<dbReference type="EMBL" id="AEWJ01000037">
    <property type="protein sequence ID" value="EGD59088.1"/>
    <property type="molecule type" value="Genomic_DNA"/>
</dbReference>
<evidence type="ECO:0000256" key="5">
    <source>
        <dbReference type="ARBA" id="ARBA00022989"/>
    </source>
</evidence>
<feature type="transmembrane region" description="Helical" evidence="8">
    <location>
        <begin position="252"/>
        <end position="269"/>
    </location>
</feature>
<dbReference type="eggNOG" id="COG2244">
    <property type="taxonomic scope" value="Bacteria"/>
</dbReference>
<dbReference type="PANTHER" id="PTHR30250:SF10">
    <property type="entry name" value="LIPOPOLYSACCHARIDE BIOSYNTHESIS PROTEIN WZXC"/>
    <property type="match status" value="1"/>
</dbReference>
<keyword evidence="10" id="KW-1185">Reference proteome</keyword>
<reference evidence="9 10" key="1">
    <citation type="journal article" date="2012" name="J. Bacteriol.">
        <title>Draft Genome Sequence of Novosphingobium nitrogenifigens Y88T.</title>
        <authorList>
            <person name="Strabala T.J."/>
            <person name="Macdonald L."/>
            <person name="Liu V."/>
            <person name="Smit A.M."/>
        </authorList>
    </citation>
    <scope>NUCLEOTIDE SEQUENCE [LARGE SCALE GENOMIC DNA]</scope>
    <source>
        <strain evidence="9 10">DSM 19370</strain>
    </source>
</reference>
<gene>
    <name evidence="9" type="ORF">Y88_1150</name>
</gene>
<evidence type="ECO:0008006" key="11">
    <source>
        <dbReference type="Google" id="ProtNLM"/>
    </source>
</evidence>
<evidence type="ECO:0000313" key="10">
    <source>
        <dbReference type="Proteomes" id="UP000004728"/>
    </source>
</evidence>
<feature type="region of interest" description="Disordered" evidence="7">
    <location>
        <begin position="410"/>
        <end position="446"/>
    </location>
</feature>
<comment type="subcellular location">
    <subcellularLocation>
        <location evidence="1">Cell membrane</location>
        <topology evidence="1">Multi-pass membrane protein</topology>
    </subcellularLocation>
</comment>
<evidence type="ECO:0000256" key="4">
    <source>
        <dbReference type="ARBA" id="ARBA00022692"/>
    </source>
</evidence>
<dbReference type="InParanoid" id="F1Z8D7"/>
<feature type="transmembrane region" description="Helical" evidence="8">
    <location>
        <begin position="318"/>
        <end position="342"/>
    </location>
</feature>
<feature type="transmembrane region" description="Helical" evidence="8">
    <location>
        <begin position="281"/>
        <end position="306"/>
    </location>
</feature>
<evidence type="ECO:0000256" key="6">
    <source>
        <dbReference type="ARBA" id="ARBA00023136"/>
    </source>
</evidence>
<dbReference type="Pfam" id="PF13440">
    <property type="entry name" value="Polysacc_synt_3"/>
    <property type="match status" value="1"/>
</dbReference>
<dbReference type="OrthoDB" id="9770347at2"/>
<feature type="transmembrane region" description="Helical" evidence="8">
    <location>
        <begin position="378"/>
        <end position="395"/>
    </location>
</feature>
<dbReference type="GO" id="GO:0005886">
    <property type="term" value="C:plasma membrane"/>
    <property type="evidence" value="ECO:0007669"/>
    <property type="project" value="UniProtKB-SubCell"/>
</dbReference>
<keyword evidence="6 8" id="KW-0472">Membrane</keyword>
<sequence>MKQLARGMAAYGSAEMAGRVIRLATTIVIARHLTPTIVGEAALALTVFELVRVLERVGTGQQIVIAEERDLPSVCHTVRQVYWVWTLLLMVLQAGIAFVLAHYFGHGVAGTMLAALCPVFLFMAGGHVSYFLAMRAGKVGALARVNAVQTISDQLLTMVLMLLFPGPWAIVLPKVLVAPIWLIASLRAHPYHAEPGVRGMPLRQILGSSGSILAADVLSALRTQGDNLIVATMLGTTMLGTYYFAFNAGLGIVSSLVGAFGSVAFPMLARSETFDARRAALGKLGIGAAAIFGPLVLIQSLAAPYYVPIIFGARWTEAASLVSVMCLGGLTLAANQLVSAWLRANGQMAKDAANSLLNCAATLGGLTCGALFGNLMMAAAGLVGGSFLATAWILARHALPLIARRTGPPPAPAISSCPTFQSAPDRKATDPAMAAFPAQDPAPARP</sequence>
<dbReference type="RefSeq" id="WP_008065589.1">
    <property type="nucleotide sequence ID" value="NZ_AQWK01000001.1"/>
</dbReference>
<evidence type="ECO:0000256" key="3">
    <source>
        <dbReference type="ARBA" id="ARBA00022475"/>
    </source>
</evidence>
<accession>F1Z8D7</accession>
<keyword evidence="3" id="KW-1003">Cell membrane</keyword>
<evidence type="ECO:0000256" key="7">
    <source>
        <dbReference type="SAM" id="MobiDB-lite"/>
    </source>
</evidence>
<evidence type="ECO:0000256" key="1">
    <source>
        <dbReference type="ARBA" id="ARBA00004651"/>
    </source>
</evidence>
<feature type="transmembrane region" description="Helical" evidence="8">
    <location>
        <begin position="111"/>
        <end position="134"/>
    </location>
</feature>
<evidence type="ECO:0000256" key="8">
    <source>
        <dbReference type="SAM" id="Phobius"/>
    </source>
</evidence>
<dbReference type="PANTHER" id="PTHR30250">
    <property type="entry name" value="PST FAMILY PREDICTED COLANIC ACID TRANSPORTER"/>
    <property type="match status" value="1"/>
</dbReference>
<name>F1Z8D7_9SPHN</name>
<dbReference type="AlphaFoldDB" id="F1Z8D7"/>